<name>A0A0F9Q1F1_9ZZZZ</name>
<dbReference type="EMBL" id="LAZR01001976">
    <property type="protein sequence ID" value="KKN36294.1"/>
    <property type="molecule type" value="Genomic_DNA"/>
</dbReference>
<dbReference type="AlphaFoldDB" id="A0A0F9Q1F1"/>
<protein>
    <submittedName>
        <fullName evidence="1">Uncharacterized protein</fullName>
    </submittedName>
</protein>
<evidence type="ECO:0000313" key="1">
    <source>
        <dbReference type="EMBL" id="KKN36294.1"/>
    </source>
</evidence>
<organism evidence="1">
    <name type="scientific">marine sediment metagenome</name>
    <dbReference type="NCBI Taxonomy" id="412755"/>
    <lineage>
        <taxon>unclassified sequences</taxon>
        <taxon>metagenomes</taxon>
        <taxon>ecological metagenomes</taxon>
    </lineage>
</organism>
<accession>A0A0F9Q1F1</accession>
<feature type="non-terminal residue" evidence="1">
    <location>
        <position position="1"/>
    </location>
</feature>
<reference evidence="1" key="1">
    <citation type="journal article" date="2015" name="Nature">
        <title>Complex archaea that bridge the gap between prokaryotes and eukaryotes.</title>
        <authorList>
            <person name="Spang A."/>
            <person name="Saw J.H."/>
            <person name="Jorgensen S.L."/>
            <person name="Zaremba-Niedzwiedzka K."/>
            <person name="Martijn J."/>
            <person name="Lind A.E."/>
            <person name="van Eijk R."/>
            <person name="Schleper C."/>
            <person name="Guy L."/>
            <person name="Ettema T.J."/>
        </authorList>
    </citation>
    <scope>NUCLEOTIDE SEQUENCE</scope>
</reference>
<proteinExistence type="predicted"/>
<sequence>TVTNYQTYYYKVLGMMSSFFNISVSNTYKAIPKLNVLAPEACVIINDGNKTTKTNLVTVNVEAVDALLK</sequence>
<comment type="caution">
    <text evidence="1">The sequence shown here is derived from an EMBL/GenBank/DDBJ whole genome shotgun (WGS) entry which is preliminary data.</text>
</comment>
<gene>
    <name evidence="1" type="ORF">LCGC14_0775160</name>
</gene>